<gene>
    <name evidence="2" type="ORF">L596_002695</name>
</gene>
<keyword evidence="3" id="KW-1185">Reference proteome</keyword>
<evidence type="ECO:0000313" key="2">
    <source>
        <dbReference type="EMBL" id="TMS35254.1"/>
    </source>
</evidence>
<proteinExistence type="predicted"/>
<dbReference type="EMBL" id="AZBU02000001">
    <property type="protein sequence ID" value="TMS35254.1"/>
    <property type="molecule type" value="Genomic_DNA"/>
</dbReference>
<reference evidence="2 3" key="1">
    <citation type="journal article" date="2015" name="Genome Biol.">
        <title>Comparative genomics of Steinernema reveals deeply conserved gene regulatory networks.</title>
        <authorList>
            <person name="Dillman A.R."/>
            <person name="Macchietto M."/>
            <person name="Porter C.F."/>
            <person name="Rogers A."/>
            <person name="Williams B."/>
            <person name="Antoshechkin I."/>
            <person name="Lee M.M."/>
            <person name="Goodwin Z."/>
            <person name="Lu X."/>
            <person name="Lewis E.E."/>
            <person name="Goodrich-Blair H."/>
            <person name="Stock S.P."/>
            <person name="Adams B.J."/>
            <person name="Sternberg P.W."/>
            <person name="Mortazavi A."/>
        </authorList>
    </citation>
    <scope>NUCLEOTIDE SEQUENCE [LARGE SCALE GENOMIC DNA]</scope>
    <source>
        <strain evidence="2 3">ALL</strain>
    </source>
</reference>
<keyword evidence="1" id="KW-0812">Transmembrane</keyword>
<comment type="caution">
    <text evidence="2">The sequence shown here is derived from an EMBL/GenBank/DDBJ whole genome shotgun (WGS) entry which is preliminary data.</text>
</comment>
<evidence type="ECO:0000256" key="1">
    <source>
        <dbReference type="SAM" id="Phobius"/>
    </source>
</evidence>
<reference evidence="2 3" key="2">
    <citation type="journal article" date="2019" name="G3 (Bethesda)">
        <title>Hybrid Assembly of the Genome of the Entomopathogenic Nematode Steinernema carpocapsae Identifies the X-Chromosome.</title>
        <authorList>
            <person name="Serra L."/>
            <person name="Macchietto M."/>
            <person name="Macias-Munoz A."/>
            <person name="McGill C.J."/>
            <person name="Rodriguez I.M."/>
            <person name="Rodriguez B."/>
            <person name="Murad R."/>
            <person name="Mortazavi A."/>
        </authorList>
    </citation>
    <scope>NUCLEOTIDE SEQUENCE [LARGE SCALE GENOMIC DNA]</scope>
    <source>
        <strain evidence="2 3">ALL</strain>
    </source>
</reference>
<organism evidence="2 3">
    <name type="scientific">Steinernema carpocapsae</name>
    <name type="common">Entomopathogenic nematode</name>
    <dbReference type="NCBI Taxonomy" id="34508"/>
    <lineage>
        <taxon>Eukaryota</taxon>
        <taxon>Metazoa</taxon>
        <taxon>Ecdysozoa</taxon>
        <taxon>Nematoda</taxon>
        <taxon>Chromadorea</taxon>
        <taxon>Rhabditida</taxon>
        <taxon>Tylenchina</taxon>
        <taxon>Panagrolaimomorpha</taxon>
        <taxon>Strongyloidoidea</taxon>
        <taxon>Steinernematidae</taxon>
        <taxon>Steinernema</taxon>
    </lineage>
</organism>
<dbReference type="OrthoDB" id="5841292at2759"/>
<name>A0A4U8UQW2_STECR</name>
<dbReference type="AlphaFoldDB" id="A0A4U8UQW2"/>
<feature type="transmembrane region" description="Helical" evidence="1">
    <location>
        <begin position="5"/>
        <end position="28"/>
    </location>
</feature>
<keyword evidence="1" id="KW-0472">Membrane</keyword>
<sequence>MSHSVILACSYSFVMIFTSVFAMFGLTLHQRADLIPHIIMSMITWMTHFASTRLRGLAHVHPPLPSGFGLLSLSACPLLLLHDLLALRFVYIESCANECVAGQRSESDSGQDVGFADGLRAADGGRDAVPGVFRAARLAKGTLLPRGITFDRPGNVGRLPGVGALRDYTSLWPLFQQTHLCRHPRLLFGTAVNSRHVASDGPAHFRLLLTAHGNLPHLSASPPRFCSC</sequence>
<keyword evidence="1" id="KW-1133">Transmembrane helix</keyword>
<evidence type="ECO:0000313" key="3">
    <source>
        <dbReference type="Proteomes" id="UP000298663"/>
    </source>
</evidence>
<dbReference type="Proteomes" id="UP000298663">
    <property type="component" value="Unassembled WGS sequence"/>
</dbReference>
<accession>A0A4U8UQW2</accession>
<protein>
    <submittedName>
        <fullName evidence="2">Uncharacterized protein</fullName>
    </submittedName>
</protein>